<dbReference type="GO" id="GO:0098609">
    <property type="term" value="P:cell-cell adhesion"/>
    <property type="evidence" value="ECO:0007669"/>
    <property type="project" value="TreeGrafter"/>
</dbReference>
<comment type="caution">
    <text evidence="7">The sequence shown here is derived from an EMBL/GenBank/DDBJ whole genome shotgun (WGS) entry which is preliminary data.</text>
</comment>
<evidence type="ECO:0000313" key="7">
    <source>
        <dbReference type="EMBL" id="CAG2229965.1"/>
    </source>
</evidence>
<keyword evidence="4" id="KW-0325">Glycoprotein</keyword>
<dbReference type="InterPro" id="IPR036179">
    <property type="entry name" value="Ig-like_dom_sf"/>
</dbReference>
<evidence type="ECO:0000256" key="4">
    <source>
        <dbReference type="ARBA" id="ARBA00023180"/>
    </source>
</evidence>
<dbReference type="InterPro" id="IPR003599">
    <property type="entry name" value="Ig_sub"/>
</dbReference>
<keyword evidence="8" id="KW-1185">Reference proteome</keyword>
<dbReference type="GO" id="GO:0005886">
    <property type="term" value="C:plasma membrane"/>
    <property type="evidence" value="ECO:0007669"/>
    <property type="project" value="TreeGrafter"/>
</dbReference>
<dbReference type="SMART" id="SM00409">
    <property type="entry name" value="IG"/>
    <property type="match status" value="2"/>
</dbReference>
<evidence type="ECO:0000259" key="6">
    <source>
        <dbReference type="PROSITE" id="PS50835"/>
    </source>
</evidence>
<dbReference type="AlphaFoldDB" id="A0A8S3T8W8"/>
<dbReference type="PANTHER" id="PTHR11640:SF164">
    <property type="entry name" value="MAM DOMAIN-CONTAINING GLYCOSYLPHOSPHATIDYLINOSITOL ANCHOR PROTEIN 1"/>
    <property type="match status" value="1"/>
</dbReference>
<evidence type="ECO:0000256" key="3">
    <source>
        <dbReference type="ARBA" id="ARBA00023157"/>
    </source>
</evidence>
<dbReference type="InterPro" id="IPR007110">
    <property type="entry name" value="Ig-like_dom"/>
</dbReference>
<dbReference type="InterPro" id="IPR013783">
    <property type="entry name" value="Ig-like_fold"/>
</dbReference>
<dbReference type="SUPFAM" id="SSF48726">
    <property type="entry name" value="Immunoglobulin"/>
    <property type="match status" value="2"/>
</dbReference>
<dbReference type="EMBL" id="CAJPWZ010002041">
    <property type="protein sequence ID" value="CAG2229965.1"/>
    <property type="molecule type" value="Genomic_DNA"/>
</dbReference>
<dbReference type="OrthoDB" id="6135318at2759"/>
<dbReference type="CDD" id="cd00096">
    <property type="entry name" value="Ig"/>
    <property type="match status" value="1"/>
</dbReference>
<comment type="subcellular location">
    <subcellularLocation>
        <location evidence="1">Membrane</location>
        <topology evidence="1">Single-pass type I membrane protein</topology>
    </subcellularLocation>
</comment>
<dbReference type="Gene3D" id="2.60.40.10">
    <property type="entry name" value="Immunoglobulins"/>
    <property type="match status" value="2"/>
</dbReference>
<keyword evidence="2" id="KW-0472">Membrane</keyword>
<protein>
    <recommendedName>
        <fullName evidence="6">Ig-like domain-containing protein</fullName>
    </recommendedName>
</protein>
<gene>
    <name evidence="7" type="ORF">MEDL_42808</name>
</gene>
<evidence type="ECO:0000256" key="2">
    <source>
        <dbReference type="ARBA" id="ARBA00023136"/>
    </source>
</evidence>
<evidence type="ECO:0000256" key="5">
    <source>
        <dbReference type="ARBA" id="ARBA00023319"/>
    </source>
</evidence>
<keyword evidence="3" id="KW-1015">Disulfide bond</keyword>
<proteinExistence type="predicted"/>
<organism evidence="7 8">
    <name type="scientific">Mytilus edulis</name>
    <name type="common">Blue mussel</name>
    <dbReference type="NCBI Taxonomy" id="6550"/>
    <lineage>
        <taxon>Eukaryota</taxon>
        <taxon>Metazoa</taxon>
        <taxon>Spiralia</taxon>
        <taxon>Lophotrochozoa</taxon>
        <taxon>Mollusca</taxon>
        <taxon>Bivalvia</taxon>
        <taxon>Autobranchia</taxon>
        <taxon>Pteriomorphia</taxon>
        <taxon>Mytilida</taxon>
        <taxon>Mytiloidea</taxon>
        <taxon>Mytilidae</taxon>
        <taxon>Mytilinae</taxon>
        <taxon>Mytilus</taxon>
    </lineage>
</organism>
<sequence>MLMIIYNNRCDLVQKNLLGALHYHQVILLVQQILVQERLLAAWMFWREAHRFYVTKANLRYANEGEVMQLNCPYNKVNSWQSDTNDFLVVCEGEKPMINVDLSISKRINISSDCTILTITNFTKEDVGAYICFTSQKQIDKPSAYERKEIHVKLKQKTSDSIIHKFIADRSDNMKEFVCMAKSSVFTRPLTASVLLNLKYPPIVKNQSVILLTSNETNTLECSVTGEPDMYSFGIWRHYTYNKELIRSLEGNTNGILVLRNTVYEASGIYSCSVSNGISDERGNKWQSGTINVTVEGKPVLAKPHHNSYIGQMYATSIISIFVLSSSKVTRAVWFSELKARLEVTPCTPSIAGTLFYGIPVRVSGYECGAIENNLYQGANDLIEQPSVSSNRQDEAYSCIDRRMQIVHKQNVTYQISEEGLNPPNLNYVEVVFDNITHNGAFCIHGADARTPYADIDFSARADPLIISEENEESLSSHSVENDDFVSLEEVQQWMIVNE</sequence>
<dbReference type="GO" id="GO:0005911">
    <property type="term" value="C:cell-cell junction"/>
    <property type="evidence" value="ECO:0007669"/>
    <property type="project" value="TreeGrafter"/>
</dbReference>
<accession>A0A8S3T8W8</accession>
<dbReference type="PANTHER" id="PTHR11640">
    <property type="entry name" value="NEPHRIN"/>
    <property type="match status" value="1"/>
</dbReference>
<feature type="domain" description="Ig-like" evidence="6">
    <location>
        <begin position="201"/>
        <end position="292"/>
    </location>
</feature>
<name>A0A8S3T8W8_MYTED</name>
<dbReference type="InterPro" id="IPR051275">
    <property type="entry name" value="Cell_adhesion_signaling"/>
</dbReference>
<evidence type="ECO:0000256" key="1">
    <source>
        <dbReference type="ARBA" id="ARBA00004479"/>
    </source>
</evidence>
<dbReference type="Proteomes" id="UP000683360">
    <property type="component" value="Unassembled WGS sequence"/>
</dbReference>
<evidence type="ECO:0000313" key="8">
    <source>
        <dbReference type="Proteomes" id="UP000683360"/>
    </source>
</evidence>
<dbReference type="PROSITE" id="PS50835">
    <property type="entry name" value="IG_LIKE"/>
    <property type="match status" value="1"/>
</dbReference>
<reference evidence="7" key="1">
    <citation type="submission" date="2021-03" db="EMBL/GenBank/DDBJ databases">
        <authorList>
            <person name="Bekaert M."/>
        </authorList>
    </citation>
    <scope>NUCLEOTIDE SEQUENCE</scope>
</reference>
<dbReference type="GO" id="GO:0050839">
    <property type="term" value="F:cell adhesion molecule binding"/>
    <property type="evidence" value="ECO:0007669"/>
    <property type="project" value="TreeGrafter"/>
</dbReference>
<keyword evidence="5" id="KW-0393">Immunoglobulin domain</keyword>